<organism evidence="2 3">
    <name type="scientific">Capnocytophaga cynodegmi</name>
    <dbReference type="NCBI Taxonomy" id="28189"/>
    <lineage>
        <taxon>Bacteria</taxon>
        <taxon>Pseudomonadati</taxon>
        <taxon>Bacteroidota</taxon>
        <taxon>Flavobacteriia</taxon>
        <taxon>Flavobacteriales</taxon>
        <taxon>Flavobacteriaceae</taxon>
        <taxon>Capnocytophaga</taxon>
    </lineage>
</organism>
<dbReference type="AlphaFoldDB" id="A0A0B7H6K8"/>
<name>A0A0B7H6K8_9FLAO</name>
<dbReference type="SUPFAM" id="SSF46955">
    <property type="entry name" value="Putative DNA-binding domain"/>
    <property type="match status" value="1"/>
</dbReference>
<dbReference type="InterPro" id="IPR041657">
    <property type="entry name" value="HTH_17"/>
</dbReference>
<dbReference type="InterPro" id="IPR010093">
    <property type="entry name" value="SinI_DNA-bd"/>
</dbReference>
<evidence type="ECO:0000259" key="1">
    <source>
        <dbReference type="Pfam" id="PF12728"/>
    </source>
</evidence>
<dbReference type="Proteomes" id="UP000038055">
    <property type="component" value="Unassembled WGS sequence"/>
</dbReference>
<dbReference type="NCBIfam" id="TIGR01764">
    <property type="entry name" value="excise"/>
    <property type="match status" value="1"/>
</dbReference>
<feature type="domain" description="Helix-turn-helix" evidence="1">
    <location>
        <begin position="41"/>
        <end position="90"/>
    </location>
</feature>
<keyword evidence="3" id="KW-1185">Reference proteome</keyword>
<reference evidence="3" key="1">
    <citation type="submission" date="2015-01" db="EMBL/GenBank/DDBJ databases">
        <authorList>
            <person name="MANFREDI Pablo"/>
        </authorList>
    </citation>
    <scope>NUCLEOTIDE SEQUENCE [LARGE SCALE GENOMIC DNA]</scope>
    <source>
        <strain evidence="3">Ccyn2B</strain>
    </source>
</reference>
<dbReference type="RefSeq" id="WP_041990729.1">
    <property type="nucleotide sequence ID" value="NZ_CDOD01000007.1"/>
</dbReference>
<evidence type="ECO:0000313" key="3">
    <source>
        <dbReference type="Proteomes" id="UP000038055"/>
    </source>
</evidence>
<dbReference type="GO" id="GO:0003677">
    <property type="term" value="F:DNA binding"/>
    <property type="evidence" value="ECO:0007669"/>
    <property type="project" value="InterPro"/>
</dbReference>
<gene>
    <name evidence="2" type="ORF">CCYN2B_150013</name>
</gene>
<dbReference type="Pfam" id="PF12728">
    <property type="entry name" value="HTH_17"/>
    <property type="match status" value="1"/>
</dbReference>
<proteinExistence type="predicted"/>
<dbReference type="EMBL" id="CDOD01000007">
    <property type="protein sequence ID" value="CEN33248.1"/>
    <property type="molecule type" value="Genomic_DNA"/>
</dbReference>
<sequence>MKLLTHHNQEITDYMAQIEALKAQTEFILKNFRPVFGGEIYLTGKEVCELLHITKRTLQQYRDDKLLPYIQIGGKILFKESDLQHILEANYHK</sequence>
<protein>
    <submittedName>
        <fullName evidence="2">Excisionase family DNA binding domain-containing protein</fullName>
    </submittedName>
</protein>
<accession>A0A0B7H6K8</accession>
<dbReference type="PANTHER" id="PTHR34585:SF22">
    <property type="entry name" value="HELIX-TURN-HELIX DOMAIN-CONTAINING PROTEIN"/>
    <property type="match status" value="1"/>
</dbReference>
<dbReference type="PANTHER" id="PTHR34585">
    <property type="match status" value="1"/>
</dbReference>
<dbReference type="InterPro" id="IPR009061">
    <property type="entry name" value="DNA-bd_dom_put_sf"/>
</dbReference>
<evidence type="ECO:0000313" key="2">
    <source>
        <dbReference type="EMBL" id="CEN33248.1"/>
    </source>
</evidence>